<accession>A0AAD4L0F4</accession>
<organism evidence="1 2">
    <name type="scientific">Talaromyces proteolyticus</name>
    <dbReference type="NCBI Taxonomy" id="1131652"/>
    <lineage>
        <taxon>Eukaryota</taxon>
        <taxon>Fungi</taxon>
        <taxon>Dikarya</taxon>
        <taxon>Ascomycota</taxon>
        <taxon>Pezizomycotina</taxon>
        <taxon>Eurotiomycetes</taxon>
        <taxon>Eurotiomycetidae</taxon>
        <taxon>Eurotiales</taxon>
        <taxon>Trichocomaceae</taxon>
        <taxon>Talaromyces</taxon>
        <taxon>Talaromyces sect. Bacilispori</taxon>
    </lineage>
</organism>
<dbReference type="Proteomes" id="UP001201262">
    <property type="component" value="Unassembled WGS sequence"/>
</dbReference>
<evidence type="ECO:0000313" key="2">
    <source>
        <dbReference type="Proteomes" id="UP001201262"/>
    </source>
</evidence>
<comment type="caution">
    <text evidence="1">The sequence shown here is derived from an EMBL/GenBank/DDBJ whole genome shotgun (WGS) entry which is preliminary data.</text>
</comment>
<evidence type="ECO:0000313" key="1">
    <source>
        <dbReference type="EMBL" id="KAH8703215.1"/>
    </source>
</evidence>
<sequence>MALPMTFSQVWNGGMGDLESVFQGLSIAQPNPPSLYHPPSNCPGPNYEYEFENIISFVNNSFRSIPDEERTVTRAFARPFTPGGLLVLLQEPLANHPWSSGIEAVISSCPSLGALREGIARVSQGGQCITNNVSVMDRWPFLSQTLHKSLEVSRCAEMERYDSLVLAAIRAKQPNVILCMGSLVLMPGRFIDIVYCCHPSYSINYEFQNCHKTRETLLVAIQDACNRLRSNIGTLPQPHPWNNMLPPQQYAFSYTNINQPAQYGKSDAEIVRGFIGRGTLGARAAVDEAEQHTDKDNLFLSDIHCGYAKSD</sequence>
<name>A0AAD4L0F4_9EURO</name>
<dbReference type="EMBL" id="JAJTJA010000002">
    <property type="protein sequence ID" value="KAH8703215.1"/>
    <property type="molecule type" value="Genomic_DNA"/>
</dbReference>
<protein>
    <submittedName>
        <fullName evidence="1">Uncharacterized protein</fullName>
    </submittedName>
</protein>
<reference evidence="1" key="1">
    <citation type="submission" date="2021-12" db="EMBL/GenBank/DDBJ databases">
        <title>Convergent genome expansion in fungi linked to evolution of root-endophyte symbiosis.</title>
        <authorList>
            <consortium name="DOE Joint Genome Institute"/>
            <person name="Ke Y.-H."/>
            <person name="Bonito G."/>
            <person name="Liao H.-L."/>
            <person name="Looney B."/>
            <person name="Rojas-Flechas A."/>
            <person name="Nash J."/>
            <person name="Hameed K."/>
            <person name="Schadt C."/>
            <person name="Martin F."/>
            <person name="Crous P.W."/>
            <person name="Miettinen O."/>
            <person name="Magnuson J.K."/>
            <person name="Labbe J."/>
            <person name="Jacobson D."/>
            <person name="Doktycz M.J."/>
            <person name="Veneault-Fourrey C."/>
            <person name="Kuo A."/>
            <person name="Mondo S."/>
            <person name="Calhoun S."/>
            <person name="Riley R."/>
            <person name="Ohm R."/>
            <person name="LaButti K."/>
            <person name="Andreopoulos B."/>
            <person name="Pangilinan J."/>
            <person name="Nolan M."/>
            <person name="Tritt A."/>
            <person name="Clum A."/>
            <person name="Lipzen A."/>
            <person name="Daum C."/>
            <person name="Barry K."/>
            <person name="Grigoriev I.V."/>
            <person name="Vilgalys R."/>
        </authorList>
    </citation>
    <scope>NUCLEOTIDE SEQUENCE</scope>
    <source>
        <strain evidence="1">PMI_201</strain>
    </source>
</reference>
<dbReference type="GeneID" id="70243834"/>
<gene>
    <name evidence="1" type="ORF">BGW36DRAFT_354647</name>
</gene>
<dbReference type="RefSeq" id="XP_046076233.1">
    <property type="nucleotide sequence ID" value="XM_046213547.1"/>
</dbReference>
<keyword evidence="2" id="KW-1185">Reference proteome</keyword>
<dbReference type="AlphaFoldDB" id="A0AAD4L0F4"/>
<proteinExistence type="predicted"/>